<evidence type="ECO:0000313" key="17">
    <source>
        <dbReference type="Proteomes" id="UP000238701"/>
    </source>
</evidence>
<dbReference type="Gene3D" id="1.10.10.10">
    <property type="entry name" value="Winged helix-like DNA-binding domain superfamily/Winged helix DNA-binding domain"/>
    <property type="match status" value="1"/>
</dbReference>
<dbReference type="GO" id="GO:0032259">
    <property type="term" value="P:methylation"/>
    <property type="evidence" value="ECO:0007669"/>
    <property type="project" value="UniProtKB-KW"/>
</dbReference>
<keyword evidence="13" id="KW-0479">Metal-binding</keyword>
<evidence type="ECO:0000256" key="1">
    <source>
        <dbReference type="ARBA" id="ARBA00001286"/>
    </source>
</evidence>
<feature type="active site" description="Nucleophile; methyl group acceptor from methylphosphotriester" evidence="12">
    <location>
        <position position="71"/>
    </location>
</feature>
<dbReference type="EC" id="2.1.1.63" evidence="3"/>
<keyword evidence="4 16" id="KW-0489">Methyltransferase</keyword>
<dbReference type="NCBIfam" id="TIGR00589">
    <property type="entry name" value="ogt"/>
    <property type="match status" value="1"/>
</dbReference>
<name>A0A2U3JZR0_9BACT</name>
<reference evidence="17" key="1">
    <citation type="submission" date="2018-02" db="EMBL/GenBank/DDBJ databases">
        <authorList>
            <person name="Hausmann B."/>
        </authorList>
    </citation>
    <scope>NUCLEOTIDE SEQUENCE [LARGE SCALE GENOMIC DNA]</scope>
    <source>
        <strain evidence="17">Peat soil MAG SbA1</strain>
    </source>
</reference>
<accession>A0A2U3JZR0</accession>
<dbReference type="SMART" id="SM00342">
    <property type="entry name" value="HTH_ARAC"/>
    <property type="match status" value="1"/>
</dbReference>
<dbReference type="NCBIfam" id="NF011964">
    <property type="entry name" value="PRK15435.1"/>
    <property type="match status" value="1"/>
</dbReference>
<organism evidence="16 17">
    <name type="scientific">Candidatus Sulfotelmatobacter kueseliae</name>
    <dbReference type="NCBI Taxonomy" id="2042962"/>
    <lineage>
        <taxon>Bacteria</taxon>
        <taxon>Pseudomonadati</taxon>
        <taxon>Acidobacteriota</taxon>
        <taxon>Terriglobia</taxon>
        <taxon>Terriglobales</taxon>
        <taxon>Candidatus Korobacteraceae</taxon>
        <taxon>Candidatus Sulfotelmatobacter</taxon>
    </lineage>
</organism>
<dbReference type="GO" id="GO:0003908">
    <property type="term" value="F:methylated-DNA-[protein]-cysteine S-methyltransferase activity"/>
    <property type="evidence" value="ECO:0007669"/>
    <property type="project" value="UniProtKB-EC"/>
</dbReference>
<dbReference type="SUPFAM" id="SSF57884">
    <property type="entry name" value="Ada DNA repair protein, N-terminal domain (N-Ada 10)"/>
    <property type="match status" value="1"/>
</dbReference>
<keyword evidence="13" id="KW-0862">Zinc</keyword>
<comment type="cofactor">
    <cofactor evidence="13">
        <name>Zn(2+)</name>
        <dbReference type="ChEBI" id="CHEBI:29105"/>
    </cofactor>
    <text evidence="13">Binds 1 zinc ion per subunit.</text>
</comment>
<feature type="binding site" evidence="13">
    <location>
        <position position="71"/>
    </location>
    <ligand>
        <name>Zn(2+)</name>
        <dbReference type="ChEBI" id="CHEBI:29105"/>
    </ligand>
</feature>
<dbReference type="InterPro" id="IPR008332">
    <property type="entry name" value="MethylG_MeTrfase_N"/>
</dbReference>
<evidence type="ECO:0000256" key="4">
    <source>
        <dbReference type="ARBA" id="ARBA00022603"/>
    </source>
</evidence>
<dbReference type="AlphaFoldDB" id="A0A2U3JZR0"/>
<dbReference type="Gene3D" id="3.30.160.70">
    <property type="entry name" value="Methylated DNA-protein cysteine methyltransferase domain"/>
    <property type="match status" value="1"/>
</dbReference>
<feature type="region of interest" description="Disordered" evidence="14">
    <location>
        <begin position="1"/>
        <end position="45"/>
    </location>
</feature>
<dbReference type="Gene3D" id="3.40.10.10">
    <property type="entry name" value="DNA Methylphosphotriester Repair Domain"/>
    <property type="match status" value="1"/>
</dbReference>
<dbReference type="PANTHER" id="PTHR10815:SF14">
    <property type="entry name" value="BIFUNCTIONAL TRANSCRIPTIONAL ACTIVATOR_DNA REPAIR ENZYME ADA"/>
    <property type="match status" value="1"/>
</dbReference>
<evidence type="ECO:0000256" key="6">
    <source>
        <dbReference type="ARBA" id="ARBA00022763"/>
    </source>
</evidence>
<dbReference type="Proteomes" id="UP000238701">
    <property type="component" value="Unassembled WGS sequence"/>
</dbReference>
<evidence type="ECO:0000256" key="12">
    <source>
        <dbReference type="PIRSR" id="PIRSR000409-1"/>
    </source>
</evidence>
<feature type="binding site" evidence="13">
    <location>
        <position position="75"/>
    </location>
    <ligand>
        <name>Zn(2+)</name>
        <dbReference type="ChEBI" id="CHEBI:29105"/>
    </ligand>
</feature>
<dbReference type="CDD" id="cd06445">
    <property type="entry name" value="ATase"/>
    <property type="match status" value="1"/>
</dbReference>
<dbReference type="Pfam" id="PF12833">
    <property type="entry name" value="HTH_18"/>
    <property type="match status" value="1"/>
</dbReference>
<feature type="binding site" evidence="13">
    <location>
        <position position="105"/>
    </location>
    <ligand>
        <name>Zn(2+)</name>
        <dbReference type="ChEBI" id="CHEBI:29105"/>
    </ligand>
</feature>
<dbReference type="Pfam" id="PF02805">
    <property type="entry name" value="Ada_Zn_binding"/>
    <property type="match status" value="1"/>
</dbReference>
<dbReference type="GO" id="GO:0043565">
    <property type="term" value="F:sequence-specific DNA binding"/>
    <property type="evidence" value="ECO:0007669"/>
    <property type="project" value="InterPro"/>
</dbReference>
<keyword evidence="9" id="KW-0804">Transcription</keyword>
<dbReference type="Gene3D" id="1.10.10.60">
    <property type="entry name" value="Homeodomain-like"/>
    <property type="match status" value="1"/>
</dbReference>
<keyword evidence="10" id="KW-0234">DNA repair</keyword>
<evidence type="ECO:0000259" key="15">
    <source>
        <dbReference type="PROSITE" id="PS01124"/>
    </source>
</evidence>
<protein>
    <recommendedName>
        <fullName evidence="3">methylated-DNA--[protein]-cysteine S-methyltransferase</fullName>
        <ecNumber evidence="3">2.1.1.63</ecNumber>
    </recommendedName>
</protein>
<dbReference type="EMBL" id="OMOD01000014">
    <property type="protein sequence ID" value="SPF32936.1"/>
    <property type="molecule type" value="Genomic_DNA"/>
</dbReference>
<gene>
    <name evidence="16" type="primary">ada</name>
    <name evidence="16" type="ORF">SBA1_1100011</name>
</gene>
<evidence type="ECO:0000256" key="13">
    <source>
        <dbReference type="PIRSR" id="PIRSR000409-3"/>
    </source>
</evidence>
<dbReference type="PROSITE" id="PS00374">
    <property type="entry name" value="MGMT"/>
    <property type="match status" value="1"/>
</dbReference>
<dbReference type="InterPro" id="IPR036217">
    <property type="entry name" value="MethylDNA_cys_MeTrfase_DNAb"/>
</dbReference>
<evidence type="ECO:0000256" key="3">
    <source>
        <dbReference type="ARBA" id="ARBA00011918"/>
    </source>
</evidence>
<dbReference type="Pfam" id="PF02870">
    <property type="entry name" value="Methyltransf_1N"/>
    <property type="match status" value="1"/>
</dbReference>
<keyword evidence="7" id="KW-0805">Transcription regulation</keyword>
<evidence type="ECO:0000256" key="7">
    <source>
        <dbReference type="ARBA" id="ARBA00023015"/>
    </source>
</evidence>
<evidence type="ECO:0000256" key="2">
    <source>
        <dbReference type="ARBA" id="ARBA00008711"/>
    </source>
</evidence>
<feature type="active site" description="Nucleophile; methyl group acceptor from either O6-methylguanine or O4-methylthymine" evidence="12">
    <location>
        <position position="356"/>
    </location>
</feature>
<dbReference type="Pfam" id="PF01035">
    <property type="entry name" value="DNA_binding_1"/>
    <property type="match status" value="1"/>
</dbReference>
<dbReference type="InterPro" id="IPR036631">
    <property type="entry name" value="MGMT_N_sf"/>
</dbReference>
<dbReference type="GO" id="GO:0008270">
    <property type="term" value="F:zinc ion binding"/>
    <property type="evidence" value="ECO:0007669"/>
    <property type="project" value="InterPro"/>
</dbReference>
<dbReference type="PIRSF" id="PIRSF000409">
    <property type="entry name" value="Ada"/>
    <property type="match status" value="1"/>
</dbReference>
<dbReference type="InterPro" id="IPR014048">
    <property type="entry name" value="MethylDNA_cys_MeTrfase_DNA-bd"/>
</dbReference>
<evidence type="ECO:0000256" key="8">
    <source>
        <dbReference type="ARBA" id="ARBA00023159"/>
    </source>
</evidence>
<dbReference type="SUPFAM" id="SSF46689">
    <property type="entry name" value="Homeodomain-like"/>
    <property type="match status" value="1"/>
</dbReference>
<evidence type="ECO:0000256" key="11">
    <source>
        <dbReference type="ARBA" id="ARBA00049348"/>
    </source>
</evidence>
<keyword evidence="5 16" id="KW-0808">Transferase</keyword>
<proteinExistence type="inferred from homology"/>
<dbReference type="InterPro" id="IPR036388">
    <property type="entry name" value="WH-like_DNA-bd_sf"/>
</dbReference>
<dbReference type="InterPro" id="IPR001497">
    <property type="entry name" value="MethylDNA_cys_MeTrfase_AS"/>
</dbReference>
<dbReference type="PROSITE" id="PS01124">
    <property type="entry name" value="HTH_ARAC_FAMILY_2"/>
    <property type="match status" value="1"/>
</dbReference>
<comment type="catalytic activity">
    <reaction evidence="1">
        <text>a 4-O-methyl-thymidine in DNA + L-cysteinyl-[protein] = a thymidine in DNA + S-methyl-L-cysteinyl-[protein]</text>
        <dbReference type="Rhea" id="RHEA:53428"/>
        <dbReference type="Rhea" id="RHEA-COMP:10131"/>
        <dbReference type="Rhea" id="RHEA-COMP:10132"/>
        <dbReference type="Rhea" id="RHEA-COMP:13555"/>
        <dbReference type="Rhea" id="RHEA-COMP:13556"/>
        <dbReference type="ChEBI" id="CHEBI:29950"/>
        <dbReference type="ChEBI" id="CHEBI:82612"/>
        <dbReference type="ChEBI" id="CHEBI:137386"/>
        <dbReference type="ChEBI" id="CHEBI:137387"/>
        <dbReference type="EC" id="2.1.1.63"/>
    </reaction>
</comment>
<sequence>MTTNAILAAESLKAMPTPQPNPAVPSSGDQSPADRVAATPSDDERWSAVVRRDAAHDGEFVFAVSSTGVYCRPSCPARRPRRENVRFLSGPEPAEQAGYRACLRCCPKSLPGAQSDGVKAVCRYIEQHLDEPLTLARLGREFHQSPFHLQRRFKAVLGITPRAYADSCRLRLLKRNLQAGDSVTRAMYDAGYGSSSRLYERTASQLGMTPDKYRRGAIAAAIRYTCADSPLGRMLIAATERGLCAIKFGRSEGELIEGLKREFPFAVRKRDDGEIESWVQALLRHIDGRDKEPASSLPLDIRATAFQRRVWTYLQSIPFGATQSYRQIAQAIGKPRAARAVARACATNPVAVAIPCHRVIREDGSMGGYRWGIERKKALLEIESGVGI</sequence>
<keyword evidence="6" id="KW-0227">DNA damage</keyword>
<dbReference type="PANTHER" id="PTHR10815">
    <property type="entry name" value="METHYLATED-DNA--PROTEIN-CYSTEINE METHYLTRANSFERASE"/>
    <property type="match status" value="1"/>
</dbReference>
<dbReference type="GO" id="GO:0003700">
    <property type="term" value="F:DNA-binding transcription factor activity"/>
    <property type="evidence" value="ECO:0007669"/>
    <property type="project" value="InterPro"/>
</dbReference>
<dbReference type="InterPro" id="IPR035451">
    <property type="entry name" value="Ada-like_dom_sf"/>
</dbReference>
<evidence type="ECO:0000256" key="9">
    <source>
        <dbReference type="ARBA" id="ARBA00023163"/>
    </source>
</evidence>
<evidence type="ECO:0000256" key="5">
    <source>
        <dbReference type="ARBA" id="ARBA00022679"/>
    </source>
</evidence>
<dbReference type="InterPro" id="IPR016221">
    <property type="entry name" value="Bifunct_regulatory_prot_Ada"/>
</dbReference>
<evidence type="ECO:0000313" key="16">
    <source>
        <dbReference type="EMBL" id="SPF32936.1"/>
    </source>
</evidence>
<keyword evidence="8" id="KW-0010">Activator</keyword>
<dbReference type="GO" id="GO:0006281">
    <property type="term" value="P:DNA repair"/>
    <property type="evidence" value="ECO:0007669"/>
    <property type="project" value="UniProtKB-KW"/>
</dbReference>
<comment type="catalytic activity">
    <reaction evidence="11">
        <text>a 6-O-methyl-2'-deoxyguanosine in DNA + L-cysteinyl-[protein] = S-methyl-L-cysteinyl-[protein] + a 2'-deoxyguanosine in DNA</text>
        <dbReference type="Rhea" id="RHEA:24000"/>
        <dbReference type="Rhea" id="RHEA-COMP:10131"/>
        <dbReference type="Rhea" id="RHEA-COMP:10132"/>
        <dbReference type="Rhea" id="RHEA-COMP:11367"/>
        <dbReference type="Rhea" id="RHEA-COMP:11368"/>
        <dbReference type="ChEBI" id="CHEBI:29950"/>
        <dbReference type="ChEBI" id="CHEBI:82612"/>
        <dbReference type="ChEBI" id="CHEBI:85445"/>
        <dbReference type="ChEBI" id="CHEBI:85448"/>
        <dbReference type="EC" id="2.1.1.63"/>
    </reaction>
</comment>
<feature type="domain" description="HTH araC/xylS-type" evidence="15">
    <location>
        <begin position="119"/>
        <end position="216"/>
    </location>
</feature>
<evidence type="ECO:0000256" key="14">
    <source>
        <dbReference type="SAM" id="MobiDB-lite"/>
    </source>
</evidence>
<dbReference type="InterPro" id="IPR004026">
    <property type="entry name" value="Ada_DNA_repair_Zn-bd"/>
</dbReference>
<dbReference type="SUPFAM" id="SSF46767">
    <property type="entry name" value="Methylated DNA-protein cysteine methyltransferase, C-terminal domain"/>
    <property type="match status" value="1"/>
</dbReference>
<dbReference type="InterPro" id="IPR009057">
    <property type="entry name" value="Homeodomain-like_sf"/>
</dbReference>
<feature type="binding site" evidence="13">
    <location>
        <position position="102"/>
    </location>
    <ligand>
        <name>Zn(2+)</name>
        <dbReference type="ChEBI" id="CHEBI:29105"/>
    </ligand>
</feature>
<dbReference type="SUPFAM" id="SSF53155">
    <property type="entry name" value="Methylated DNA-protein cysteine methyltransferase domain"/>
    <property type="match status" value="1"/>
</dbReference>
<dbReference type="FunFam" id="1.10.10.10:FF:000214">
    <property type="entry name" value="Methylated-DNA--protein-cysteine methyltransferase"/>
    <property type="match status" value="1"/>
</dbReference>
<dbReference type="InterPro" id="IPR018060">
    <property type="entry name" value="HTH_AraC"/>
</dbReference>
<evidence type="ECO:0000256" key="10">
    <source>
        <dbReference type="ARBA" id="ARBA00023204"/>
    </source>
</evidence>
<comment type="similarity">
    <text evidence="2">Belongs to the MGMT family.</text>
</comment>